<dbReference type="Pfam" id="PF17232">
    <property type="entry name" value="Pep1_7"/>
    <property type="match status" value="1"/>
</dbReference>
<keyword evidence="2" id="KW-0611">Plant defense</keyword>
<evidence type="ECO:0000256" key="1">
    <source>
        <dbReference type="ARBA" id="ARBA00011021"/>
    </source>
</evidence>
<organism evidence="4 5">
    <name type="scientific">Nelumbo nucifera</name>
    <name type="common">Sacred lotus</name>
    <dbReference type="NCBI Taxonomy" id="4432"/>
    <lineage>
        <taxon>Eukaryota</taxon>
        <taxon>Viridiplantae</taxon>
        <taxon>Streptophyta</taxon>
        <taxon>Embryophyta</taxon>
        <taxon>Tracheophyta</taxon>
        <taxon>Spermatophyta</taxon>
        <taxon>Magnoliopsida</taxon>
        <taxon>Proteales</taxon>
        <taxon>Nelumbonaceae</taxon>
        <taxon>Nelumbo</taxon>
    </lineage>
</organism>
<dbReference type="AlphaFoldDB" id="A0A1U8AGM0"/>
<evidence type="ECO:0000313" key="5">
    <source>
        <dbReference type="RefSeq" id="XP_010261120.1"/>
    </source>
</evidence>
<dbReference type="GeneID" id="104600024"/>
<evidence type="ECO:0000256" key="3">
    <source>
        <dbReference type="SAM" id="MobiDB-lite"/>
    </source>
</evidence>
<protein>
    <submittedName>
        <fullName evidence="5">Uncharacterized protein LOC104600024</fullName>
    </submittedName>
</protein>
<comment type="similarity">
    <text evidence="1">Belongs to the brassicaceae elicitor peptide family.</text>
</comment>
<name>A0A1U8AGM0_NELNU</name>
<dbReference type="KEGG" id="nnu:104600024"/>
<feature type="region of interest" description="Disordered" evidence="3">
    <location>
        <begin position="97"/>
        <end position="123"/>
    </location>
</feature>
<sequence length="123" mass="13371">MEEERDSADEGGTMIYNLLRPYRFLQSVITSLLNCLGFHSAISTAELLQSSSSSPTIEGAQENNLSCPDSLEKVRKSTVTTVVNSRDATNFMMLTVADRRPQPPPIESGRGPQTNHNTATVAA</sequence>
<dbReference type="InterPro" id="IPR035176">
    <property type="entry name" value="PEP"/>
</dbReference>
<dbReference type="GO" id="GO:0045087">
    <property type="term" value="P:innate immune response"/>
    <property type="evidence" value="ECO:0007669"/>
    <property type="project" value="InterPro"/>
</dbReference>
<proteinExistence type="inferred from homology"/>
<dbReference type="Proteomes" id="UP000189703">
    <property type="component" value="Unplaced"/>
</dbReference>
<evidence type="ECO:0000313" key="4">
    <source>
        <dbReference type="Proteomes" id="UP000189703"/>
    </source>
</evidence>
<evidence type="ECO:0000256" key="2">
    <source>
        <dbReference type="ARBA" id="ARBA00022821"/>
    </source>
</evidence>
<feature type="compositionally biased region" description="Polar residues" evidence="3">
    <location>
        <begin position="111"/>
        <end position="123"/>
    </location>
</feature>
<reference evidence="5" key="1">
    <citation type="submission" date="2025-08" db="UniProtKB">
        <authorList>
            <consortium name="RefSeq"/>
        </authorList>
    </citation>
    <scope>IDENTIFICATION</scope>
</reference>
<dbReference type="RefSeq" id="XP_010261120.1">
    <property type="nucleotide sequence ID" value="XM_010262818.2"/>
</dbReference>
<keyword evidence="4" id="KW-1185">Reference proteome</keyword>
<gene>
    <name evidence="5" type="primary">LOC104600024</name>
</gene>
<accession>A0A1U8AGM0</accession>